<name>A0A1G1TIB2_9BACT</name>
<dbReference type="OrthoDB" id="880694at2"/>
<keyword evidence="1" id="KW-0472">Membrane</keyword>
<comment type="caution">
    <text evidence="2">The sequence shown here is derived from an EMBL/GenBank/DDBJ whole genome shotgun (WGS) entry which is preliminary data.</text>
</comment>
<feature type="transmembrane region" description="Helical" evidence="1">
    <location>
        <begin position="134"/>
        <end position="156"/>
    </location>
</feature>
<keyword evidence="1" id="KW-1133">Transmembrane helix</keyword>
<dbReference type="AlphaFoldDB" id="A0A1G1TIB2"/>
<keyword evidence="1" id="KW-0812">Transmembrane</keyword>
<sequence length="219" mass="23989">MQPIDPADLFVTVAQMRDGIDTLLKRGKPATAAELQQLLAQVKAQGEQLLSQAQEGYHITLDGEAAAKLIVPYMPTNTETARIMSEATATMRATLAQGAKENTAHAQQLQAIQTGFPRQVSIEGEVVGFTNWKAAGLVAVVPLVLVLLTQAFMGLFSQVPQAKYDHLLGVAQEVGRERDYYQGQIQKFRKGMDTNKEARKTTQFFFPAYVPAPPAKTEQ</sequence>
<protein>
    <submittedName>
        <fullName evidence="2">Uncharacterized protein</fullName>
    </submittedName>
</protein>
<dbReference type="RefSeq" id="WP_070742774.1">
    <property type="nucleotide sequence ID" value="NZ_MDZA01000126.1"/>
</dbReference>
<organism evidence="2 3">
    <name type="scientific">Hymenobacter coccineus</name>
    <dbReference type="NCBI Taxonomy" id="1908235"/>
    <lineage>
        <taxon>Bacteria</taxon>
        <taxon>Pseudomonadati</taxon>
        <taxon>Bacteroidota</taxon>
        <taxon>Cytophagia</taxon>
        <taxon>Cytophagales</taxon>
        <taxon>Hymenobacteraceae</taxon>
        <taxon>Hymenobacter</taxon>
    </lineage>
</organism>
<proteinExistence type="predicted"/>
<evidence type="ECO:0000256" key="1">
    <source>
        <dbReference type="SAM" id="Phobius"/>
    </source>
</evidence>
<evidence type="ECO:0000313" key="3">
    <source>
        <dbReference type="Proteomes" id="UP000177506"/>
    </source>
</evidence>
<dbReference type="EMBL" id="MDZA01000126">
    <property type="protein sequence ID" value="OGX90613.1"/>
    <property type="molecule type" value="Genomic_DNA"/>
</dbReference>
<gene>
    <name evidence="2" type="ORF">BEN49_22225</name>
</gene>
<evidence type="ECO:0000313" key="2">
    <source>
        <dbReference type="EMBL" id="OGX90613.1"/>
    </source>
</evidence>
<accession>A0A1G1TIB2</accession>
<reference evidence="2 3" key="1">
    <citation type="submission" date="2016-08" db="EMBL/GenBank/DDBJ databases">
        <title>Hymenobacter coccineus sp. nov., Hymenobacter lapidarius sp. nov. and Hymenobacter glacialis sp. nov., isolated from Antarctic soil.</title>
        <authorList>
            <person name="Sedlacek I."/>
            <person name="Kralova S."/>
            <person name="Kyrova K."/>
            <person name="Maslanova I."/>
            <person name="Stankova E."/>
            <person name="Vrbovska V."/>
            <person name="Nemec M."/>
            <person name="Bartak M."/>
            <person name="Svec P."/>
            <person name="Busse H.-J."/>
            <person name="Pantucek R."/>
        </authorList>
    </citation>
    <scope>NUCLEOTIDE SEQUENCE [LARGE SCALE GENOMIC DNA]</scope>
    <source>
        <strain evidence="2 3">CCM 8649</strain>
    </source>
</reference>
<keyword evidence="3" id="KW-1185">Reference proteome</keyword>
<dbReference type="Proteomes" id="UP000177506">
    <property type="component" value="Unassembled WGS sequence"/>
</dbReference>